<keyword evidence="1" id="KW-0079">Bacteriocin immunity</keyword>
<organism evidence="2">
    <name type="scientific">Lactiplantibacillus pentosus MP-10</name>
    <dbReference type="NCBI Taxonomy" id="1028490"/>
    <lineage>
        <taxon>Bacteria</taxon>
        <taxon>Bacillati</taxon>
        <taxon>Bacillota</taxon>
        <taxon>Bacilli</taxon>
        <taxon>Lactobacillales</taxon>
        <taxon>Lactobacillaceae</taxon>
        <taxon>Lactiplantibacillus</taxon>
    </lineage>
</organism>
<dbReference type="Gene3D" id="1.20.1440.50">
    <property type="entry name" value="Ta0600-like"/>
    <property type="match status" value="1"/>
</dbReference>
<dbReference type="GO" id="GO:0030153">
    <property type="term" value="P:bacteriocin immunity"/>
    <property type="evidence" value="ECO:0007669"/>
    <property type="project" value="UniProtKB-KW"/>
</dbReference>
<accession>F6IYJ7</accession>
<dbReference type="AlphaFoldDB" id="F6IYJ7"/>
<dbReference type="SUPFAM" id="SSF109797">
    <property type="entry name" value="Bacteriocin immunity protein-like"/>
    <property type="match status" value="1"/>
</dbReference>
<name>F6IYJ7_LACPE</name>
<dbReference type="InterPro" id="IPR015046">
    <property type="entry name" value="LciA_Immunity-like"/>
</dbReference>
<reference evidence="2" key="1">
    <citation type="journal article" date="2011" name="J. Bacteriol.">
        <title>Annotated genome sequence of Lactobacillus pentosus MP-10, which has probiotic potential, from naturally fermented Alorena green table olives.</title>
        <authorList>
            <person name="Abriouel H."/>
            <person name="Benomar N."/>
            <person name="Perez Pulido R."/>
            <person name="Canamero M.M."/>
            <person name="Galvez A."/>
        </authorList>
    </citation>
    <scope>NUCLEOTIDE SEQUENCE</scope>
    <source>
        <strain evidence="2">MP-10</strain>
    </source>
</reference>
<proteinExistence type="predicted"/>
<dbReference type="EMBL" id="FR871825">
    <property type="protein sequence ID" value="CCB83752.1"/>
    <property type="molecule type" value="Genomic_DNA"/>
</dbReference>
<evidence type="ECO:0008006" key="3">
    <source>
        <dbReference type="Google" id="ProtNLM"/>
    </source>
</evidence>
<evidence type="ECO:0000313" key="2">
    <source>
        <dbReference type="EMBL" id="CCB83752.1"/>
    </source>
</evidence>
<dbReference type="Pfam" id="PF08951">
    <property type="entry name" value="EntA_Immun"/>
    <property type="match status" value="1"/>
</dbReference>
<evidence type="ECO:0000256" key="1">
    <source>
        <dbReference type="ARBA" id="ARBA00023025"/>
    </source>
</evidence>
<gene>
    <name evidence="2" type="ORF">LPE_02804</name>
</gene>
<dbReference type="InterPro" id="IPR023130">
    <property type="entry name" value="Ta0600-like_sf"/>
</dbReference>
<protein>
    <recommendedName>
        <fullName evidence="3">Bacteriocin immunity protein</fullName>
    </recommendedName>
</protein>
<sequence>MLYCSQGEASDMNNHEKAQRLMAQIDTAYNDPEVKQDEQVRAELLRYAIELDKNGNYLLIATKVNGMAARVIREHMQQPLAAINTLYQQTARTSEYYWGVAAASILSGLW</sequence>